<proteinExistence type="predicted"/>
<keyword evidence="2" id="KW-1185">Reference proteome</keyword>
<reference evidence="1 2" key="1">
    <citation type="submission" date="2011-08" db="EMBL/GenBank/DDBJ databases">
        <title>The Genome Sequence of Clostridium orbiscindens 1_3_50AFAA.</title>
        <authorList>
            <consortium name="The Broad Institute Genome Sequencing Platform"/>
            <person name="Earl A."/>
            <person name="Ward D."/>
            <person name="Feldgarden M."/>
            <person name="Gevers D."/>
            <person name="Daigneault M."/>
            <person name="Strauss J."/>
            <person name="Allen-Vercoe E."/>
            <person name="Young S.K."/>
            <person name="Zeng Q."/>
            <person name="Gargeya S."/>
            <person name="Fitzgerald M."/>
            <person name="Haas B."/>
            <person name="Abouelleil A."/>
            <person name="Alvarado L."/>
            <person name="Arachchi H.M."/>
            <person name="Berlin A."/>
            <person name="Brown A."/>
            <person name="Chapman S.B."/>
            <person name="Chen Z."/>
            <person name="Dunbar C."/>
            <person name="Freedman E."/>
            <person name="Gearin G."/>
            <person name="Gellesch M."/>
            <person name="Goldberg J."/>
            <person name="Griggs A."/>
            <person name="Gujja S."/>
            <person name="Heiman D."/>
            <person name="Howarth C."/>
            <person name="Larson L."/>
            <person name="Lui A."/>
            <person name="MacDonald P.J.P."/>
            <person name="Montmayeur A."/>
            <person name="Murphy C."/>
            <person name="Neiman D."/>
            <person name="Pearson M."/>
            <person name="Priest M."/>
            <person name="Roberts A."/>
            <person name="Saif S."/>
            <person name="Shea T."/>
            <person name="Shenoy N."/>
            <person name="Sisk P."/>
            <person name="Stolte C."/>
            <person name="Sykes S."/>
            <person name="Wortman J."/>
            <person name="Nusbaum C."/>
            <person name="Birren B."/>
        </authorList>
    </citation>
    <scope>NUCLEOTIDE SEQUENCE [LARGE SCALE GENOMIC DNA]</scope>
    <source>
        <strain evidence="1 2">1_3_50AFAA</strain>
    </source>
</reference>
<dbReference type="PATRIC" id="fig|742738.3.peg.1463"/>
<evidence type="ECO:0000313" key="1">
    <source>
        <dbReference type="EMBL" id="KGF55952.1"/>
    </source>
</evidence>
<dbReference type="Proteomes" id="UP000029585">
    <property type="component" value="Unassembled WGS sequence"/>
</dbReference>
<dbReference type="eggNOG" id="COG3708">
    <property type="taxonomic scope" value="Bacteria"/>
</dbReference>
<protein>
    <recommendedName>
        <fullName evidence="3">YdhG-like domain-containing protein</fullName>
    </recommendedName>
</protein>
<dbReference type="Pfam" id="PF12663">
    <property type="entry name" value="DUF3788"/>
    <property type="match status" value="1"/>
</dbReference>
<name>A0A096CMF6_FLAPL</name>
<accession>A0A096CMF6</accession>
<organism evidence="1 2">
    <name type="scientific">Flavonifractor plautii 1_3_50AFAA</name>
    <dbReference type="NCBI Taxonomy" id="742738"/>
    <lineage>
        <taxon>Bacteria</taxon>
        <taxon>Bacillati</taxon>
        <taxon>Bacillota</taxon>
        <taxon>Clostridia</taxon>
        <taxon>Eubacteriales</taxon>
        <taxon>Oscillospiraceae</taxon>
        <taxon>Flavonifractor</taxon>
    </lineage>
</organism>
<dbReference type="InterPro" id="IPR024265">
    <property type="entry name" value="DUF3788"/>
</dbReference>
<evidence type="ECO:0000313" key="2">
    <source>
        <dbReference type="Proteomes" id="UP000029585"/>
    </source>
</evidence>
<dbReference type="GeneID" id="63973331"/>
<evidence type="ECO:0008006" key="3">
    <source>
        <dbReference type="Google" id="ProtNLM"/>
    </source>
</evidence>
<dbReference type="AlphaFoldDB" id="A0A096CMF6"/>
<dbReference type="EMBL" id="ADLO01000052">
    <property type="protein sequence ID" value="KGF55952.1"/>
    <property type="molecule type" value="Genomic_DNA"/>
</dbReference>
<gene>
    <name evidence="1" type="ORF">HMPREF9460_01419</name>
</gene>
<comment type="caution">
    <text evidence="1">The sequence shown here is derived from an EMBL/GenBank/DDBJ whole genome shotgun (WGS) entry which is preliminary data.</text>
</comment>
<sequence>MDWNAIYPGPEEPTAEQLSAYVSHPLWEPLNRWICEAYSLSRIYSYSSCSMGRGWNVKYRSGGKALCTLYPASGAFACLVVAPAQAEALLPTLSEYTQACWQAVKPMGSGRWLSLEVDSPEVVEDIKTLLMLKRPLKKQGQA</sequence>
<dbReference type="HOGENOM" id="CLU_125862_1_0_9"/>
<dbReference type="RefSeq" id="WP_007491866.1">
    <property type="nucleotide sequence ID" value="NZ_KN174162.1"/>
</dbReference>